<dbReference type="PANTHER" id="PTHR45983:SF4">
    <property type="entry name" value="TYROSINE-PROTEIN PHOSPHATASE NON-RECEPTOR TYPE 18"/>
    <property type="match status" value="1"/>
</dbReference>
<dbReference type="SMART" id="SM00404">
    <property type="entry name" value="PTPc_motif"/>
    <property type="match status" value="1"/>
</dbReference>
<accession>A0AAE0R4D4</accession>
<keyword evidence="5" id="KW-0378">Hydrolase</keyword>
<dbReference type="PROSITE" id="PS00383">
    <property type="entry name" value="TYR_PHOSPHATASE_1"/>
    <property type="match status" value="1"/>
</dbReference>
<name>A0AAE0R4D4_9TELE</name>
<dbReference type="GO" id="GO:0005737">
    <property type="term" value="C:cytoplasm"/>
    <property type="evidence" value="ECO:0007669"/>
    <property type="project" value="UniProtKB-SubCell"/>
</dbReference>
<evidence type="ECO:0000256" key="1">
    <source>
        <dbReference type="ARBA" id="ARBA00004496"/>
    </source>
</evidence>
<feature type="compositionally biased region" description="Polar residues" evidence="8">
    <location>
        <begin position="541"/>
        <end position="550"/>
    </location>
</feature>
<feature type="compositionally biased region" description="Polar residues" evidence="8">
    <location>
        <begin position="413"/>
        <end position="422"/>
    </location>
</feature>
<protein>
    <recommendedName>
        <fullName evidence="2">protein-tyrosine-phosphatase</fullName>
        <ecNumber evidence="2">3.1.3.48</ecNumber>
    </recommendedName>
</protein>
<dbReference type="PROSITE" id="PS50056">
    <property type="entry name" value="TYR_PHOSPHATASE_2"/>
    <property type="match status" value="1"/>
</dbReference>
<keyword evidence="12" id="KW-1185">Reference proteome</keyword>
<evidence type="ECO:0000256" key="5">
    <source>
        <dbReference type="ARBA" id="ARBA00022801"/>
    </source>
</evidence>
<feature type="region of interest" description="Disordered" evidence="8">
    <location>
        <begin position="400"/>
        <end position="422"/>
    </location>
</feature>
<evidence type="ECO:0000256" key="6">
    <source>
        <dbReference type="ARBA" id="ARBA00022912"/>
    </source>
</evidence>
<dbReference type="InterPro" id="IPR000387">
    <property type="entry name" value="Tyr_Pase_dom"/>
</dbReference>
<evidence type="ECO:0000313" key="11">
    <source>
        <dbReference type="EMBL" id="KAK3540369.1"/>
    </source>
</evidence>
<comment type="subcellular location">
    <subcellularLocation>
        <location evidence="1">Cytoplasm</location>
    </subcellularLocation>
</comment>
<feature type="region of interest" description="Disordered" evidence="8">
    <location>
        <begin position="512"/>
        <end position="578"/>
    </location>
</feature>
<evidence type="ECO:0000256" key="3">
    <source>
        <dbReference type="ARBA" id="ARBA00022490"/>
    </source>
</evidence>
<dbReference type="GO" id="GO:0004726">
    <property type="term" value="F:non-membrane spanning protein tyrosine phosphatase activity"/>
    <property type="evidence" value="ECO:0007669"/>
    <property type="project" value="InterPro"/>
</dbReference>
<evidence type="ECO:0000256" key="4">
    <source>
        <dbReference type="ARBA" id="ARBA00022553"/>
    </source>
</evidence>
<evidence type="ECO:0000259" key="10">
    <source>
        <dbReference type="PROSITE" id="PS50056"/>
    </source>
</evidence>
<dbReference type="InterPro" id="IPR029021">
    <property type="entry name" value="Prot-tyrosine_phosphatase-like"/>
</dbReference>
<keyword evidence="3" id="KW-0963">Cytoplasm</keyword>
<feature type="domain" description="Tyrosine-protein phosphatase" evidence="9">
    <location>
        <begin position="30"/>
        <end position="295"/>
    </location>
</feature>
<dbReference type="Pfam" id="PF00102">
    <property type="entry name" value="Y_phosphatase"/>
    <property type="match status" value="1"/>
</dbReference>
<dbReference type="InterPro" id="IPR016130">
    <property type="entry name" value="Tyr_Pase_AS"/>
</dbReference>
<dbReference type="EC" id="3.1.3.48" evidence="2"/>
<evidence type="ECO:0000256" key="2">
    <source>
        <dbReference type="ARBA" id="ARBA00013064"/>
    </source>
</evidence>
<dbReference type="PANTHER" id="PTHR45983">
    <property type="entry name" value="TYROSINE PHOSPHATSE N18, PUTATIVE-RELATED"/>
    <property type="match status" value="1"/>
</dbReference>
<evidence type="ECO:0000256" key="7">
    <source>
        <dbReference type="ARBA" id="ARBA00034734"/>
    </source>
</evidence>
<dbReference type="InterPro" id="IPR000242">
    <property type="entry name" value="PTP_cat"/>
</dbReference>
<dbReference type="InterPro" id="IPR047170">
    <property type="entry name" value="PTN12/18/22"/>
</dbReference>
<dbReference type="Proteomes" id="UP001274896">
    <property type="component" value="Unassembled WGS sequence"/>
</dbReference>
<evidence type="ECO:0000256" key="8">
    <source>
        <dbReference type="SAM" id="MobiDB-lite"/>
    </source>
</evidence>
<proteinExistence type="inferred from homology"/>
<dbReference type="Gene3D" id="3.90.190.10">
    <property type="entry name" value="Protein tyrosine phosphatase superfamily"/>
    <property type="match status" value="1"/>
</dbReference>
<dbReference type="AlphaFoldDB" id="A0AAE0R4D4"/>
<dbReference type="PRINTS" id="PR00700">
    <property type="entry name" value="PRTYPHPHTASE"/>
</dbReference>
<feature type="domain" description="Tyrosine specific protein phosphatases" evidence="10">
    <location>
        <begin position="209"/>
        <end position="286"/>
    </location>
</feature>
<sequence>MSFFWDSMEAHLLKFIERVRAESRDGENGIASEYTSIKHQNGSLKQKYGLTTQAGEVKENIKKNRYKDILPYDQTRVVLSPTTPEYNSDYINANFIKGATGSRTYIATQGPLSNTTVDFWRMIWQYDIRVIIMACKEIELGKKKCEVYWSPLNDSSTCGPFIVSTVEESPTNEEVIVRTLAVKHCDETRTVSHFQYTAWPDHGIPDVADGILGMMESVHVKQGCHSAPLLVHCSAGCGRTGVICAIDIVNDLLHKKEIKGDFSIMDLVLELRRQRPSAVQTKEQYEFVFHTVAQMFEMVLQESSQKHQHQSLGEEVKKVQEFKYLGSTVQSNGECGKEDRDRLRHAVYSWKKKPLFVTYTLQNTEIRAWEIEIQHSQSHYANVLPPKPALRSFSIGCETQNTRKPPALRPRSSHPQSSGNMNDTYAVINKIKQPPTAPHLVTHHYDNENVTSQKASTSDIYSIVKPKNRAVANTPASMVPVYDRTWQPNHRATEDMDCSDYEQLPGEFQMRHSQLYPPSPQGASDRQCPSDDDYEYVSNPIRETSSSQCSPGGIGFKCRVKKPKGPRDPPSQWNRPER</sequence>
<gene>
    <name evidence="11" type="ORF">QTP70_030117</name>
</gene>
<evidence type="ECO:0000259" key="9">
    <source>
        <dbReference type="PROSITE" id="PS50055"/>
    </source>
</evidence>
<reference evidence="11" key="1">
    <citation type="submission" date="2023-06" db="EMBL/GenBank/DDBJ databases">
        <title>Male Hemibagrus guttatus genome.</title>
        <authorList>
            <person name="Bian C."/>
        </authorList>
    </citation>
    <scope>NUCLEOTIDE SEQUENCE</scope>
    <source>
        <strain evidence="11">Male_cb2023</strain>
        <tissue evidence="11">Muscle</tissue>
    </source>
</reference>
<dbReference type="PROSITE" id="PS50055">
    <property type="entry name" value="TYR_PHOSPHATASE_PTP"/>
    <property type="match status" value="1"/>
</dbReference>
<organism evidence="11 12">
    <name type="scientific">Hemibagrus guttatus</name>
    <dbReference type="NCBI Taxonomy" id="175788"/>
    <lineage>
        <taxon>Eukaryota</taxon>
        <taxon>Metazoa</taxon>
        <taxon>Chordata</taxon>
        <taxon>Craniata</taxon>
        <taxon>Vertebrata</taxon>
        <taxon>Euteleostomi</taxon>
        <taxon>Actinopterygii</taxon>
        <taxon>Neopterygii</taxon>
        <taxon>Teleostei</taxon>
        <taxon>Ostariophysi</taxon>
        <taxon>Siluriformes</taxon>
        <taxon>Bagridae</taxon>
        <taxon>Hemibagrus</taxon>
    </lineage>
</organism>
<dbReference type="SUPFAM" id="SSF52799">
    <property type="entry name" value="(Phosphotyrosine protein) phosphatases II"/>
    <property type="match status" value="1"/>
</dbReference>
<dbReference type="GO" id="GO:0005634">
    <property type="term" value="C:nucleus"/>
    <property type="evidence" value="ECO:0007669"/>
    <property type="project" value="TreeGrafter"/>
</dbReference>
<dbReference type="FunFam" id="3.90.190.10:FF:000045">
    <property type="entry name" value="Tyrosine-protein phosphatase non-receptor type 12"/>
    <property type="match status" value="1"/>
</dbReference>
<keyword evidence="6" id="KW-0904">Protein phosphatase</keyword>
<dbReference type="EMBL" id="JAUCMX010000007">
    <property type="protein sequence ID" value="KAK3540369.1"/>
    <property type="molecule type" value="Genomic_DNA"/>
</dbReference>
<comment type="similarity">
    <text evidence="7">Belongs to the protein-tyrosine phosphatase family. Non-receptor class 4 subfamily.</text>
</comment>
<comment type="caution">
    <text evidence="11">The sequence shown here is derived from an EMBL/GenBank/DDBJ whole genome shotgun (WGS) entry which is preliminary data.</text>
</comment>
<keyword evidence="4" id="KW-0597">Phosphoprotein</keyword>
<evidence type="ECO:0000313" key="12">
    <source>
        <dbReference type="Proteomes" id="UP001274896"/>
    </source>
</evidence>
<dbReference type="InterPro" id="IPR003595">
    <property type="entry name" value="Tyr_Pase_cat"/>
</dbReference>
<dbReference type="SMART" id="SM00194">
    <property type="entry name" value="PTPc"/>
    <property type="match status" value="1"/>
</dbReference>